<evidence type="ECO:0000313" key="2">
    <source>
        <dbReference type="Proteomes" id="UP000217736"/>
    </source>
</evidence>
<keyword evidence="2" id="KW-1185">Reference proteome</keyword>
<protein>
    <submittedName>
        <fullName evidence="1">Uncharacterized protein</fullName>
    </submittedName>
</protein>
<accession>A0A1Z4EDK3</accession>
<dbReference type="KEGG" id="mshg:MSG_00887"/>
<name>A0A1Z4EDK3_9MYCO</name>
<reference evidence="2" key="1">
    <citation type="submission" date="2017-06" db="EMBL/GenBank/DDBJ databases">
        <title>Complete Genome Sequence of Mycobacterium shigaense.</title>
        <authorList>
            <person name="Fukano H."/>
            <person name="Yoshida M."/>
            <person name="Kazumi Y."/>
            <person name="Ogura Y."/>
            <person name="Mitarai S."/>
            <person name="Hayashi T."/>
            <person name="Hoshino Y."/>
        </authorList>
    </citation>
    <scope>NUCLEOTIDE SEQUENCE [LARGE SCALE GENOMIC DNA]</scope>
    <source>
        <strain evidence="2">UN-152</strain>
    </source>
</reference>
<organism evidence="1 2">
    <name type="scientific">Mycobacterium shigaense</name>
    <dbReference type="NCBI Taxonomy" id="722731"/>
    <lineage>
        <taxon>Bacteria</taxon>
        <taxon>Bacillati</taxon>
        <taxon>Actinomycetota</taxon>
        <taxon>Actinomycetes</taxon>
        <taxon>Mycobacteriales</taxon>
        <taxon>Mycobacteriaceae</taxon>
        <taxon>Mycobacterium</taxon>
        <taxon>Mycobacterium simiae complex</taxon>
    </lineage>
</organism>
<sequence length="40" mass="4332">MVIRDVDGGLFEIHAGDKEIRTIGQRRQRGADVVPALQGG</sequence>
<dbReference type="Proteomes" id="UP000217736">
    <property type="component" value="Chromosome"/>
</dbReference>
<dbReference type="AlphaFoldDB" id="A0A1Z4EDK3"/>
<dbReference type="EMBL" id="AP018164">
    <property type="protein sequence ID" value="BAX91046.1"/>
    <property type="molecule type" value="Genomic_DNA"/>
</dbReference>
<evidence type="ECO:0000313" key="1">
    <source>
        <dbReference type="EMBL" id="BAX91046.1"/>
    </source>
</evidence>
<proteinExistence type="predicted"/>
<gene>
    <name evidence="1" type="ORF">MSG_00887</name>
</gene>